<name>A0A0S3SXF7_PHAAN</name>
<dbReference type="EMBL" id="AP015042">
    <property type="protein sequence ID" value="BAT97493.1"/>
    <property type="molecule type" value="Genomic_DNA"/>
</dbReference>
<protein>
    <recommendedName>
        <fullName evidence="2">Retroviral polymerase SH3-like domain-containing protein</fullName>
    </recommendedName>
</protein>
<dbReference type="AlphaFoldDB" id="A0A0S3SXF7"/>
<evidence type="ECO:0000256" key="1">
    <source>
        <dbReference type="SAM" id="MobiDB-lite"/>
    </source>
</evidence>
<sequence length="180" mass="20840">GSVCYKHVPNERRRNLDDKSETLILVGYYPTGAYRLYNPEKKQIVISRDVIADEVATFDWEKSEARSKAGCVPSWLKDKSPSTVEQTTTDHEVNNRRSQRTRFPSTRLADHEVFADSDVTSSGDLVHFAFLVDTETLTWEQAVDIKEWNEAMLEELKAIEKNRTWEMVELPQHKQPIEVK</sequence>
<evidence type="ECO:0000313" key="3">
    <source>
        <dbReference type="EMBL" id="BAT97493.1"/>
    </source>
</evidence>
<evidence type="ECO:0000313" key="4">
    <source>
        <dbReference type="Proteomes" id="UP000291084"/>
    </source>
</evidence>
<evidence type="ECO:0000259" key="2">
    <source>
        <dbReference type="Pfam" id="PF25597"/>
    </source>
</evidence>
<accession>A0A0S3SXF7</accession>
<gene>
    <name evidence="3" type="primary">Vigan.09G095000</name>
    <name evidence="3" type="ORF">VIGAN_09095000</name>
</gene>
<proteinExistence type="predicted"/>
<dbReference type="InterPro" id="IPR057670">
    <property type="entry name" value="SH3_retrovirus"/>
</dbReference>
<keyword evidence="4" id="KW-1185">Reference proteome</keyword>
<dbReference type="OrthoDB" id="1917367at2759"/>
<feature type="region of interest" description="Disordered" evidence="1">
    <location>
        <begin position="78"/>
        <end position="102"/>
    </location>
</feature>
<feature type="domain" description="Retroviral polymerase SH3-like" evidence="2">
    <location>
        <begin position="2"/>
        <end position="63"/>
    </location>
</feature>
<organism evidence="3 4">
    <name type="scientific">Vigna angularis var. angularis</name>
    <dbReference type="NCBI Taxonomy" id="157739"/>
    <lineage>
        <taxon>Eukaryota</taxon>
        <taxon>Viridiplantae</taxon>
        <taxon>Streptophyta</taxon>
        <taxon>Embryophyta</taxon>
        <taxon>Tracheophyta</taxon>
        <taxon>Spermatophyta</taxon>
        <taxon>Magnoliopsida</taxon>
        <taxon>eudicotyledons</taxon>
        <taxon>Gunneridae</taxon>
        <taxon>Pentapetalae</taxon>
        <taxon>rosids</taxon>
        <taxon>fabids</taxon>
        <taxon>Fabales</taxon>
        <taxon>Fabaceae</taxon>
        <taxon>Papilionoideae</taxon>
        <taxon>50 kb inversion clade</taxon>
        <taxon>NPAAA clade</taxon>
        <taxon>indigoferoid/millettioid clade</taxon>
        <taxon>Phaseoleae</taxon>
        <taxon>Vigna</taxon>
    </lineage>
</organism>
<reference evidence="3 4" key="1">
    <citation type="journal article" date="2015" name="Sci. Rep.">
        <title>The power of single molecule real-time sequencing technology in the de novo assembly of a eukaryotic genome.</title>
        <authorList>
            <person name="Sakai H."/>
            <person name="Naito K."/>
            <person name="Ogiso-Tanaka E."/>
            <person name="Takahashi Y."/>
            <person name="Iseki K."/>
            <person name="Muto C."/>
            <person name="Satou K."/>
            <person name="Teruya K."/>
            <person name="Shiroma A."/>
            <person name="Shimoji M."/>
            <person name="Hirano T."/>
            <person name="Itoh T."/>
            <person name="Kaga A."/>
            <person name="Tomooka N."/>
        </authorList>
    </citation>
    <scope>NUCLEOTIDE SEQUENCE [LARGE SCALE GENOMIC DNA]</scope>
    <source>
        <strain evidence="4">cv. Shumari</strain>
    </source>
</reference>
<feature type="non-terminal residue" evidence="3">
    <location>
        <position position="1"/>
    </location>
</feature>
<dbReference type="Pfam" id="PF25597">
    <property type="entry name" value="SH3_retrovirus"/>
    <property type="match status" value="1"/>
</dbReference>
<dbReference type="Proteomes" id="UP000291084">
    <property type="component" value="Chromosome 9"/>
</dbReference>